<dbReference type="GO" id="GO:0005975">
    <property type="term" value="P:carbohydrate metabolic process"/>
    <property type="evidence" value="ECO:0007669"/>
    <property type="project" value="InterPro"/>
</dbReference>
<dbReference type="InterPro" id="IPR036249">
    <property type="entry name" value="Thioredoxin-like_sf"/>
</dbReference>
<name>A0A9Q5GW68_9BACT</name>
<comment type="caution">
    <text evidence="2">The sequence shown here is derived from an EMBL/GenBank/DDBJ whole genome shotgun (WGS) entry which is preliminary data.</text>
</comment>
<sequence length="504" mass="58143">MNRFRRNYVYENMFHRILLHITIWLSITLSAQTQGIPWMRFGPEAFALAQQQHKPVLLDLGASWCHWCHVMDDSTYTHPDIIAFLSTNYICIRENQDKRPDLFARYKDYGWPATIIFHEDGRELVKEAGYFNPADFLALLQKTYSGYRYTPPEKKRQVTTPVKGGWSPRTAAYVRDNFFRYLDTINGGYDMQQRFLEYDGIAYALLHYKNNAILRKWLPLTIHNSYLINDSSWGGVYQYSTHGDWQHPHFEKIGTIQARYLKIYAAYYQETHDTTALHHAKKIISYLNTFLKSPTGLYYNSQDADLHPGEHAGEYFALSSADRYQQGIPLIDSSCYAKENAQLADAFFNIFEATGDNHYLQTATTILNQLIRYYKQPDGGYLHDTVFTGAIALADQLYTCQALLHGYRLTRHHSWQQEMVSIAHYILQHFTGKNNALYSFTGNRLIPPEYLLSENIDACHLLSRLSEETGNKQYKQAAAGIFRYLTSGAVLSGIIAEPGILMGE</sequence>
<feature type="domain" description="Spermatogenesis-associated protein 20-like TRX" evidence="1">
    <location>
        <begin position="31"/>
        <end position="134"/>
    </location>
</feature>
<dbReference type="SUPFAM" id="SSF52833">
    <property type="entry name" value="Thioredoxin-like"/>
    <property type="match status" value="1"/>
</dbReference>
<dbReference type="PANTHER" id="PTHR42899">
    <property type="entry name" value="SPERMATOGENESIS-ASSOCIATED PROTEIN 20"/>
    <property type="match status" value="1"/>
</dbReference>
<dbReference type="AlphaFoldDB" id="A0A9Q5GW68"/>
<dbReference type="OrthoDB" id="9811036at2"/>
<evidence type="ECO:0000259" key="1">
    <source>
        <dbReference type="Pfam" id="PF03190"/>
    </source>
</evidence>
<gene>
    <name evidence="2" type="ORF">ECE50_016230</name>
</gene>
<proteinExistence type="predicted"/>
<dbReference type="InterPro" id="IPR004879">
    <property type="entry name" value="Ssp411-like_TRX"/>
</dbReference>
<dbReference type="Proteomes" id="UP000281028">
    <property type="component" value="Unassembled WGS sequence"/>
</dbReference>
<dbReference type="PANTHER" id="PTHR42899:SF1">
    <property type="entry name" value="SPERMATOGENESIS-ASSOCIATED PROTEIN 20"/>
    <property type="match status" value="1"/>
</dbReference>
<evidence type="ECO:0000313" key="3">
    <source>
        <dbReference type="Proteomes" id="UP000281028"/>
    </source>
</evidence>
<dbReference type="Gene3D" id="3.40.30.10">
    <property type="entry name" value="Glutaredoxin"/>
    <property type="match status" value="1"/>
</dbReference>
<evidence type="ECO:0000313" key="2">
    <source>
        <dbReference type="EMBL" id="NSL88388.1"/>
    </source>
</evidence>
<dbReference type="Pfam" id="PF03190">
    <property type="entry name" value="Thioredox_DsbH"/>
    <property type="match status" value="1"/>
</dbReference>
<dbReference type="InterPro" id="IPR008928">
    <property type="entry name" value="6-hairpin_glycosidase_sf"/>
</dbReference>
<organism evidence="2 3">
    <name type="scientific">Chitinophaga solisilvae</name>
    <dbReference type="NCBI Taxonomy" id="1233460"/>
    <lineage>
        <taxon>Bacteria</taxon>
        <taxon>Pseudomonadati</taxon>
        <taxon>Bacteroidota</taxon>
        <taxon>Chitinophagia</taxon>
        <taxon>Chitinophagales</taxon>
        <taxon>Chitinophagaceae</taxon>
        <taxon>Chitinophaga</taxon>
    </lineage>
</organism>
<protein>
    <submittedName>
        <fullName evidence="2">Thioredoxin domain-containing protein</fullName>
    </submittedName>
</protein>
<dbReference type="InterPro" id="IPR012341">
    <property type="entry name" value="6hp_glycosidase-like_sf"/>
</dbReference>
<dbReference type="InterPro" id="IPR024705">
    <property type="entry name" value="Ssp411"/>
</dbReference>
<keyword evidence="3" id="KW-1185">Reference proteome</keyword>
<accession>A0A9Q5GW68</accession>
<dbReference type="Gene3D" id="1.50.10.10">
    <property type="match status" value="1"/>
</dbReference>
<reference evidence="2" key="1">
    <citation type="submission" date="2020-05" db="EMBL/GenBank/DDBJ databases">
        <title>Chitinophaga laudate sp. nov., isolated from a tropical peat swamp.</title>
        <authorList>
            <person name="Goh C.B.S."/>
            <person name="Lee M.S."/>
            <person name="Parimannan S."/>
            <person name="Pasbakhsh P."/>
            <person name="Yule C.M."/>
            <person name="Rajandas H."/>
            <person name="Loke S."/>
            <person name="Croft L."/>
            <person name="Tan J.B.L."/>
        </authorList>
    </citation>
    <scope>NUCLEOTIDE SEQUENCE</scope>
    <source>
        <strain evidence="2">Mgbs1</strain>
    </source>
</reference>
<dbReference type="EMBL" id="RIAR02000001">
    <property type="protein sequence ID" value="NSL88388.1"/>
    <property type="molecule type" value="Genomic_DNA"/>
</dbReference>
<dbReference type="SUPFAM" id="SSF48208">
    <property type="entry name" value="Six-hairpin glycosidases"/>
    <property type="match status" value="1"/>
</dbReference>